<sequence length="73" mass="8311">MATSLTGLTPIELWSYVKSRFNRNTPSLVELKDAIRYEFLSIQPEMLHAVVNGVVTRLQNVTCSDGRHLKQVH</sequence>
<gene>
    <name evidence="1" type="ORF">TNCT_216271</name>
</gene>
<dbReference type="GO" id="GO:0003676">
    <property type="term" value="F:nucleic acid binding"/>
    <property type="evidence" value="ECO:0007669"/>
    <property type="project" value="InterPro"/>
</dbReference>
<dbReference type="EMBL" id="BMAO01018543">
    <property type="protein sequence ID" value="GFR24211.1"/>
    <property type="molecule type" value="Genomic_DNA"/>
</dbReference>
<comment type="caution">
    <text evidence="1">The sequence shown here is derived from an EMBL/GenBank/DDBJ whole genome shotgun (WGS) entry which is preliminary data.</text>
</comment>
<name>A0A8X6HHS9_TRICU</name>
<dbReference type="Proteomes" id="UP000887116">
    <property type="component" value="Unassembled WGS sequence"/>
</dbReference>
<keyword evidence="2" id="KW-1185">Reference proteome</keyword>
<dbReference type="InterPro" id="IPR036397">
    <property type="entry name" value="RNaseH_sf"/>
</dbReference>
<dbReference type="AlphaFoldDB" id="A0A8X6HHS9"/>
<dbReference type="Gene3D" id="3.30.420.10">
    <property type="entry name" value="Ribonuclease H-like superfamily/Ribonuclease H"/>
    <property type="match status" value="1"/>
</dbReference>
<accession>A0A8X6HHS9</accession>
<protein>
    <submittedName>
        <fullName evidence="1">Uncharacterized protein</fullName>
    </submittedName>
</protein>
<organism evidence="1 2">
    <name type="scientific">Trichonephila clavata</name>
    <name type="common">Joro spider</name>
    <name type="synonym">Nephila clavata</name>
    <dbReference type="NCBI Taxonomy" id="2740835"/>
    <lineage>
        <taxon>Eukaryota</taxon>
        <taxon>Metazoa</taxon>
        <taxon>Ecdysozoa</taxon>
        <taxon>Arthropoda</taxon>
        <taxon>Chelicerata</taxon>
        <taxon>Arachnida</taxon>
        <taxon>Araneae</taxon>
        <taxon>Araneomorphae</taxon>
        <taxon>Entelegynae</taxon>
        <taxon>Araneoidea</taxon>
        <taxon>Nephilidae</taxon>
        <taxon>Trichonephila</taxon>
    </lineage>
</organism>
<reference evidence="1" key="1">
    <citation type="submission" date="2020-07" db="EMBL/GenBank/DDBJ databases">
        <title>Multicomponent nature underlies the extraordinary mechanical properties of spider dragline silk.</title>
        <authorList>
            <person name="Kono N."/>
            <person name="Nakamura H."/>
            <person name="Mori M."/>
            <person name="Yoshida Y."/>
            <person name="Ohtoshi R."/>
            <person name="Malay A.D."/>
            <person name="Moran D.A.P."/>
            <person name="Tomita M."/>
            <person name="Numata K."/>
            <person name="Arakawa K."/>
        </authorList>
    </citation>
    <scope>NUCLEOTIDE SEQUENCE</scope>
</reference>
<evidence type="ECO:0000313" key="2">
    <source>
        <dbReference type="Proteomes" id="UP000887116"/>
    </source>
</evidence>
<proteinExistence type="predicted"/>
<evidence type="ECO:0000313" key="1">
    <source>
        <dbReference type="EMBL" id="GFR24211.1"/>
    </source>
</evidence>